<dbReference type="RefSeq" id="WP_279534293.1">
    <property type="nucleotide sequence ID" value="NZ_CAURUH010000076.1"/>
</dbReference>
<sequence>MKKITSAQLMSLLADATTLEQDGFGIKVAILKDGNFMKLFRRKRLISSSLWALPAKRFADNANALNQRGIRAPLIDELFSVPESKLSAVIYTPLPGETLRQRLRGLSDAQAEETVMRFGAFLGQLHERGVYFRSLHLGNVICLPDEGLALIDVSDMHLESSPLSAWKRRRNLQHILRYPEDIDWLSHTHKDAWIRGYAQTSGADNARRLEEGIALMSR</sequence>
<dbReference type="Proteomes" id="UP001161697">
    <property type="component" value="Unassembled WGS sequence"/>
</dbReference>
<dbReference type="EMBL" id="JAOCJE010000001">
    <property type="protein sequence ID" value="MDH1339711.1"/>
    <property type="molecule type" value="Genomic_DNA"/>
</dbReference>
<gene>
    <name evidence="1" type="ORF">N5J11_10775</name>
</gene>
<comment type="caution">
    <text evidence="1">The sequence shown here is derived from an EMBL/GenBank/DDBJ whole genome shotgun (WGS) entry which is preliminary data.</text>
</comment>
<reference evidence="1" key="1">
    <citation type="submission" date="2022-09" db="EMBL/GenBank/DDBJ databases">
        <title>Intensive care unit water sources are persistently colonized with multi-drug resistant bacteria and are the site of extensive horizontal gene transfer of antibiotic resistance genes.</title>
        <authorList>
            <person name="Diorio-Toth L."/>
        </authorList>
    </citation>
    <scope>NUCLEOTIDE SEQUENCE</scope>
    <source>
        <strain evidence="1">GD03704</strain>
    </source>
</reference>
<evidence type="ECO:0000313" key="1">
    <source>
        <dbReference type="EMBL" id="MDH1339711.1"/>
    </source>
</evidence>
<evidence type="ECO:0000313" key="2">
    <source>
        <dbReference type="Proteomes" id="UP001161697"/>
    </source>
</evidence>
<organism evidence="1 2">
    <name type="scientific">Ectopseudomonas oleovorans</name>
    <name type="common">Pseudomonas oleovorans</name>
    <dbReference type="NCBI Taxonomy" id="301"/>
    <lineage>
        <taxon>Bacteria</taxon>
        <taxon>Pseudomonadati</taxon>
        <taxon>Pseudomonadota</taxon>
        <taxon>Gammaproteobacteria</taxon>
        <taxon>Pseudomonadales</taxon>
        <taxon>Pseudomonadaceae</taxon>
        <taxon>Ectopseudomonas</taxon>
    </lineage>
</organism>
<dbReference type="AlphaFoldDB" id="A0AA42QC09"/>
<accession>A0AA42QC09</accession>
<dbReference type="InterPro" id="IPR011009">
    <property type="entry name" value="Kinase-like_dom_sf"/>
</dbReference>
<name>A0AA42QC09_ECTOL</name>
<protein>
    <submittedName>
        <fullName evidence="1">Polymerase</fullName>
    </submittedName>
</protein>
<dbReference type="SUPFAM" id="SSF56112">
    <property type="entry name" value="Protein kinase-like (PK-like)"/>
    <property type="match status" value="1"/>
</dbReference>
<proteinExistence type="predicted"/>